<keyword evidence="3" id="KW-1185">Reference proteome</keyword>
<dbReference type="RefSeq" id="WP_130540940.1">
    <property type="nucleotide sequence ID" value="NZ_CP042431.1"/>
</dbReference>
<reference evidence="2 3" key="1">
    <citation type="submission" date="2019-02" db="EMBL/GenBank/DDBJ databases">
        <title>Genomic Encyclopedia of Type Strains, Phase IV (KMG-IV): sequencing the most valuable type-strain genomes for metagenomic binning, comparative biology and taxonomic classification.</title>
        <authorList>
            <person name="Goeker M."/>
        </authorList>
    </citation>
    <scope>NUCLEOTIDE SEQUENCE [LARGE SCALE GENOMIC DNA]</scope>
    <source>
        <strain evidence="2 3">DSM 18116</strain>
    </source>
</reference>
<dbReference type="PROSITE" id="PS51257">
    <property type="entry name" value="PROKAR_LIPOPROTEIN"/>
    <property type="match status" value="1"/>
</dbReference>
<dbReference type="OrthoDB" id="680006at2"/>
<dbReference type="EMBL" id="SGXA01000001">
    <property type="protein sequence ID" value="RZS76649.1"/>
    <property type="molecule type" value="Genomic_DNA"/>
</dbReference>
<protein>
    <submittedName>
        <fullName evidence="2">Uncharacterized protein</fullName>
    </submittedName>
</protein>
<dbReference type="Proteomes" id="UP000293874">
    <property type="component" value="Unassembled WGS sequence"/>
</dbReference>
<name>A0A4Q7N6E9_9BACT</name>
<proteinExistence type="predicted"/>
<accession>A0A4Q7N6E9</accession>
<comment type="caution">
    <text evidence="2">The sequence shown here is derived from an EMBL/GenBank/DDBJ whole genome shotgun (WGS) entry which is preliminary data.</text>
</comment>
<organism evidence="2 3">
    <name type="scientific">Pseudobacter ginsenosidimutans</name>
    <dbReference type="NCBI Taxonomy" id="661488"/>
    <lineage>
        <taxon>Bacteria</taxon>
        <taxon>Pseudomonadati</taxon>
        <taxon>Bacteroidota</taxon>
        <taxon>Chitinophagia</taxon>
        <taxon>Chitinophagales</taxon>
        <taxon>Chitinophagaceae</taxon>
        <taxon>Pseudobacter</taxon>
    </lineage>
</organism>
<feature type="signal peptide" evidence="1">
    <location>
        <begin position="1"/>
        <end position="29"/>
    </location>
</feature>
<sequence length="323" mass="36121">MKQYTLQIPSTLMVTCCLIASLLSVVSCRKENALTASDQDENYFVVKDNPNDPVDHAIYEFYNSTGIASFYNDTIHRKRISDSAGLPRYSYIKLSLSYTLFSNQYISFKPVSNKGRIPPLLHLLEEELLPRLPNDLLVPSFFLVDSIWTNLSDQVIDLADGWTAWHGFNTVAISVKDVEAMHADERRMFAASLLAGIAEKRLRKTANEILNRDFFSISRVAAKAFTPLDIYSGSPFFIHGIDPPANTALGFVRYFINGYAVMLGLPNPVGPPGEADDLRAFLTAAFYYTPEQFAANYPGSEIMLKKLNIIREIAPKAGFRLPG</sequence>
<gene>
    <name evidence="2" type="ORF">EV199_2535</name>
</gene>
<feature type="chain" id="PRO_5020405648" evidence="1">
    <location>
        <begin position="30"/>
        <end position="323"/>
    </location>
</feature>
<dbReference type="AlphaFoldDB" id="A0A4Q7N6E9"/>
<evidence type="ECO:0000313" key="2">
    <source>
        <dbReference type="EMBL" id="RZS76649.1"/>
    </source>
</evidence>
<evidence type="ECO:0000313" key="3">
    <source>
        <dbReference type="Proteomes" id="UP000293874"/>
    </source>
</evidence>
<evidence type="ECO:0000256" key="1">
    <source>
        <dbReference type="SAM" id="SignalP"/>
    </source>
</evidence>
<keyword evidence="1" id="KW-0732">Signal</keyword>